<dbReference type="EMBL" id="BART01037851">
    <property type="protein sequence ID" value="GAH11673.1"/>
    <property type="molecule type" value="Genomic_DNA"/>
</dbReference>
<evidence type="ECO:0000313" key="1">
    <source>
        <dbReference type="EMBL" id="GAH11673.1"/>
    </source>
</evidence>
<name>X1ESR4_9ZZZZ</name>
<proteinExistence type="predicted"/>
<reference evidence="1" key="1">
    <citation type="journal article" date="2014" name="Front. Microbiol.">
        <title>High frequency of phylogenetically diverse reductive dehalogenase-homologous genes in deep subseafloor sedimentary metagenomes.</title>
        <authorList>
            <person name="Kawai M."/>
            <person name="Futagami T."/>
            <person name="Toyoda A."/>
            <person name="Takaki Y."/>
            <person name="Nishi S."/>
            <person name="Hori S."/>
            <person name="Arai W."/>
            <person name="Tsubouchi T."/>
            <person name="Morono Y."/>
            <person name="Uchiyama I."/>
            <person name="Ito T."/>
            <person name="Fujiyama A."/>
            <person name="Inagaki F."/>
            <person name="Takami H."/>
        </authorList>
    </citation>
    <scope>NUCLEOTIDE SEQUENCE</scope>
    <source>
        <strain evidence="1">Expedition CK06-06</strain>
    </source>
</reference>
<organism evidence="1">
    <name type="scientific">marine sediment metagenome</name>
    <dbReference type="NCBI Taxonomy" id="412755"/>
    <lineage>
        <taxon>unclassified sequences</taxon>
        <taxon>metagenomes</taxon>
        <taxon>ecological metagenomes</taxon>
    </lineage>
</organism>
<comment type="caution">
    <text evidence="1">The sequence shown here is derived from an EMBL/GenBank/DDBJ whole genome shotgun (WGS) entry which is preliminary data.</text>
</comment>
<sequence length="39" mass="4322">LTTDTKIRNVIEVSESSINIPDFVKGDLCADLSYIASRH</sequence>
<feature type="non-terminal residue" evidence="1">
    <location>
        <position position="1"/>
    </location>
</feature>
<protein>
    <submittedName>
        <fullName evidence="1">Uncharacterized protein</fullName>
    </submittedName>
</protein>
<dbReference type="AlphaFoldDB" id="X1ESR4"/>
<gene>
    <name evidence="1" type="ORF">S01H4_63110</name>
</gene>
<accession>X1ESR4</accession>